<dbReference type="Pfam" id="PF02623">
    <property type="entry name" value="FliW"/>
    <property type="match status" value="1"/>
</dbReference>
<dbReference type="EMBL" id="JAGIOE010000001">
    <property type="protein sequence ID" value="MBP2374047.1"/>
    <property type="molecule type" value="Genomic_DNA"/>
</dbReference>
<protein>
    <submittedName>
        <fullName evidence="4">Flagellar assembly factor FliW</fullName>
    </submittedName>
</protein>
<evidence type="ECO:0000313" key="4">
    <source>
        <dbReference type="EMBL" id="MBP2374047.1"/>
    </source>
</evidence>
<evidence type="ECO:0000256" key="3">
    <source>
        <dbReference type="ARBA" id="ARBA00022845"/>
    </source>
</evidence>
<keyword evidence="2" id="KW-1005">Bacterial flagellum biogenesis</keyword>
<evidence type="ECO:0000313" key="5">
    <source>
        <dbReference type="Proteomes" id="UP000766570"/>
    </source>
</evidence>
<reference evidence="4 5" key="1">
    <citation type="submission" date="2021-03" db="EMBL/GenBank/DDBJ databases">
        <title>Sequencing the genomes of 1000 actinobacteria strains.</title>
        <authorList>
            <person name="Klenk H.-P."/>
        </authorList>
    </citation>
    <scope>NUCLEOTIDE SEQUENCE [LARGE SCALE GENOMIC DNA]</scope>
    <source>
        <strain evidence="4 5">DSM 15454</strain>
    </source>
</reference>
<organism evidence="4 5">
    <name type="scientific">Paeniglutamicibacter psychrophenolicus</name>
    <dbReference type="NCBI Taxonomy" id="257454"/>
    <lineage>
        <taxon>Bacteria</taxon>
        <taxon>Bacillati</taxon>
        <taxon>Actinomycetota</taxon>
        <taxon>Actinomycetes</taxon>
        <taxon>Micrococcales</taxon>
        <taxon>Micrococcaceae</taxon>
        <taxon>Paeniglutamicibacter</taxon>
    </lineage>
</organism>
<sequence>MSRVLVPAAALPGFPEASTLSLEPVEGALGLYSLASPQAAALRLFVLDAALHLADYKPVFTNEQMALLGEPEPASRCVLVVVNTSDSQASVNLLAPLVFNTDTGACAQLILEGQDWPIRSALPL</sequence>
<dbReference type="RefSeq" id="WP_209907125.1">
    <property type="nucleotide sequence ID" value="NZ_BAAAMI010000011.1"/>
</dbReference>
<keyword evidence="5" id="KW-1185">Reference proteome</keyword>
<keyword evidence="3" id="KW-0810">Translation regulation</keyword>
<proteinExistence type="predicted"/>
<gene>
    <name evidence="4" type="ORF">JOF46_001959</name>
</gene>
<dbReference type="InterPro" id="IPR003775">
    <property type="entry name" value="Flagellar_assembly_factor_FliW"/>
</dbReference>
<dbReference type="Gene3D" id="2.30.290.10">
    <property type="entry name" value="BH3618-like"/>
    <property type="match status" value="1"/>
</dbReference>
<dbReference type="SUPFAM" id="SSF141457">
    <property type="entry name" value="BH3618-like"/>
    <property type="match status" value="1"/>
</dbReference>
<dbReference type="InterPro" id="IPR024046">
    <property type="entry name" value="Flagellar_assmbl_FliW_dom_sf"/>
</dbReference>
<keyword evidence="4" id="KW-0282">Flagellum</keyword>
<dbReference type="Proteomes" id="UP000766570">
    <property type="component" value="Unassembled WGS sequence"/>
</dbReference>
<dbReference type="PANTHER" id="PTHR39190">
    <property type="entry name" value="FLAGELLAR ASSEMBLY FACTOR FLIW"/>
    <property type="match status" value="1"/>
</dbReference>
<keyword evidence="4" id="KW-0966">Cell projection</keyword>
<keyword evidence="1" id="KW-0963">Cytoplasm</keyword>
<name>A0ABS4WCX3_9MICC</name>
<keyword evidence="4" id="KW-0969">Cilium</keyword>
<evidence type="ECO:0000256" key="2">
    <source>
        <dbReference type="ARBA" id="ARBA00022795"/>
    </source>
</evidence>
<accession>A0ABS4WCX3</accession>
<evidence type="ECO:0000256" key="1">
    <source>
        <dbReference type="ARBA" id="ARBA00022490"/>
    </source>
</evidence>
<comment type="caution">
    <text evidence="4">The sequence shown here is derived from an EMBL/GenBank/DDBJ whole genome shotgun (WGS) entry which is preliminary data.</text>
</comment>
<dbReference type="PANTHER" id="PTHR39190:SF1">
    <property type="entry name" value="FLAGELLAR ASSEMBLY FACTOR FLIW"/>
    <property type="match status" value="1"/>
</dbReference>